<dbReference type="Gene3D" id="1.10.3720.10">
    <property type="entry name" value="MetI-like"/>
    <property type="match status" value="1"/>
</dbReference>
<keyword evidence="5 7" id="KW-1133">Transmembrane helix</keyword>
<feature type="transmembrane region" description="Helical" evidence="7">
    <location>
        <begin position="12"/>
        <end position="34"/>
    </location>
</feature>
<evidence type="ECO:0000256" key="4">
    <source>
        <dbReference type="ARBA" id="ARBA00022692"/>
    </source>
</evidence>
<evidence type="ECO:0000259" key="8">
    <source>
        <dbReference type="PROSITE" id="PS50928"/>
    </source>
</evidence>
<dbReference type="AlphaFoldDB" id="A0A098R1E0"/>
<comment type="similarity">
    <text evidence="7">Belongs to the binding-protein-dependent transport system permease family.</text>
</comment>
<dbReference type="PROSITE" id="PS50928">
    <property type="entry name" value="ABC_TM1"/>
    <property type="match status" value="1"/>
</dbReference>
<sequence>MQVAGTKGPGFYFSKVVSYAVFVLFTILTVYPLVWLTYSSFKTDAEFVRNALALPQGLAIENYAEAWEFGKLGLYAINSLIYTTVSVTLVLLFAMMTSYAFSKMRYRKVSALLKGFFGLGILISTHSILIPLFMLMRNLGLIDTRFGITLVYLAVNLPLAIFIGSEYMKGLPDSLVESAFMDGASNTRMFISIILPMCTPVMITAGILTTLAVWNEFLLGFIYTGPSTRTLPVGIYSFSNAMNTEYGLQFAALMIGTIPILVVYSLFNTRITKGVVAGAIKG</sequence>
<name>A0A098R1E0_9SPIO</name>
<feature type="transmembrane region" description="Helical" evidence="7">
    <location>
        <begin position="246"/>
        <end position="267"/>
    </location>
</feature>
<evidence type="ECO:0000256" key="2">
    <source>
        <dbReference type="ARBA" id="ARBA00022448"/>
    </source>
</evidence>
<dbReference type="PANTHER" id="PTHR43744">
    <property type="entry name" value="ABC TRANSPORTER PERMEASE PROTEIN MG189-RELATED-RELATED"/>
    <property type="match status" value="1"/>
</dbReference>
<evidence type="ECO:0000256" key="7">
    <source>
        <dbReference type="RuleBase" id="RU363032"/>
    </source>
</evidence>
<dbReference type="GO" id="GO:0055085">
    <property type="term" value="P:transmembrane transport"/>
    <property type="evidence" value="ECO:0007669"/>
    <property type="project" value="InterPro"/>
</dbReference>
<evidence type="ECO:0000256" key="5">
    <source>
        <dbReference type="ARBA" id="ARBA00022989"/>
    </source>
</evidence>
<feature type="transmembrane region" description="Helical" evidence="7">
    <location>
        <begin position="146"/>
        <end position="168"/>
    </location>
</feature>
<dbReference type="PANTHER" id="PTHR43744:SF12">
    <property type="entry name" value="ABC TRANSPORTER PERMEASE PROTEIN MG189-RELATED"/>
    <property type="match status" value="1"/>
</dbReference>
<dbReference type="InterPro" id="IPR000515">
    <property type="entry name" value="MetI-like"/>
</dbReference>
<feature type="domain" description="ABC transmembrane type-1" evidence="8">
    <location>
        <begin position="76"/>
        <end position="267"/>
    </location>
</feature>
<gene>
    <name evidence="9" type="ORF">DC28_02800</name>
</gene>
<feature type="transmembrane region" description="Helical" evidence="7">
    <location>
        <begin position="189"/>
        <end position="214"/>
    </location>
</feature>
<dbReference type="SUPFAM" id="SSF161098">
    <property type="entry name" value="MetI-like"/>
    <property type="match status" value="1"/>
</dbReference>
<keyword evidence="4 7" id="KW-0812">Transmembrane</keyword>
<dbReference type="Pfam" id="PF00528">
    <property type="entry name" value="BPD_transp_1"/>
    <property type="match status" value="1"/>
</dbReference>
<evidence type="ECO:0000256" key="1">
    <source>
        <dbReference type="ARBA" id="ARBA00004651"/>
    </source>
</evidence>
<dbReference type="InterPro" id="IPR035906">
    <property type="entry name" value="MetI-like_sf"/>
</dbReference>
<keyword evidence="6 7" id="KW-0472">Membrane</keyword>
<evidence type="ECO:0000313" key="9">
    <source>
        <dbReference type="EMBL" id="KGE73596.1"/>
    </source>
</evidence>
<dbReference type="Proteomes" id="UP000029692">
    <property type="component" value="Unassembled WGS sequence"/>
</dbReference>
<dbReference type="EMBL" id="JNUP01000023">
    <property type="protein sequence ID" value="KGE73596.1"/>
    <property type="molecule type" value="Genomic_DNA"/>
</dbReference>
<evidence type="ECO:0000313" key="10">
    <source>
        <dbReference type="Proteomes" id="UP000029692"/>
    </source>
</evidence>
<dbReference type="STRING" id="1480694.DC28_02800"/>
<keyword evidence="2 7" id="KW-0813">Transport</keyword>
<feature type="transmembrane region" description="Helical" evidence="7">
    <location>
        <begin position="113"/>
        <end position="134"/>
    </location>
</feature>
<keyword evidence="3" id="KW-1003">Cell membrane</keyword>
<dbReference type="OrthoDB" id="9787837at2"/>
<organism evidence="9 10">
    <name type="scientific">Spirochaeta lutea</name>
    <dbReference type="NCBI Taxonomy" id="1480694"/>
    <lineage>
        <taxon>Bacteria</taxon>
        <taxon>Pseudomonadati</taxon>
        <taxon>Spirochaetota</taxon>
        <taxon>Spirochaetia</taxon>
        <taxon>Spirochaetales</taxon>
        <taxon>Spirochaetaceae</taxon>
        <taxon>Spirochaeta</taxon>
    </lineage>
</organism>
<proteinExistence type="inferred from homology"/>
<keyword evidence="10" id="KW-1185">Reference proteome</keyword>
<dbReference type="CDD" id="cd06261">
    <property type="entry name" value="TM_PBP2"/>
    <property type="match status" value="1"/>
</dbReference>
<evidence type="ECO:0000256" key="6">
    <source>
        <dbReference type="ARBA" id="ARBA00023136"/>
    </source>
</evidence>
<evidence type="ECO:0000256" key="3">
    <source>
        <dbReference type="ARBA" id="ARBA00022475"/>
    </source>
</evidence>
<protein>
    <submittedName>
        <fullName evidence="9">Sugar ABC transporter permease</fullName>
    </submittedName>
</protein>
<reference evidence="9 10" key="1">
    <citation type="submission" date="2014-05" db="EMBL/GenBank/DDBJ databases">
        <title>De novo Genome Sequence of Spirocheata sp.</title>
        <authorList>
            <person name="Shivani Y."/>
            <person name="Subhash Y."/>
            <person name="Tushar L."/>
            <person name="Sasikala C."/>
            <person name="Ramana C.V."/>
        </authorList>
    </citation>
    <scope>NUCLEOTIDE SEQUENCE [LARGE SCALE GENOMIC DNA]</scope>
    <source>
        <strain evidence="9 10">JC230</strain>
    </source>
</reference>
<dbReference type="GO" id="GO:0005886">
    <property type="term" value="C:plasma membrane"/>
    <property type="evidence" value="ECO:0007669"/>
    <property type="project" value="UniProtKB-SubCell"/>
</dbReference>
<comment type="subcellular location">
    <subcellularLocation>
        <location evidence="1 7">Cell membrane</location>
        <topology evidence="1 7">Multi-pass membrane protein</topology>
    </subcellularLocation>
</comment>
<comment type="caution">
    <text evidence="9">The sequence shown here is derived from an EMBL/GenBank/DDBJ whole genome shotgun (WGS) entry which is preliminary data.</text>
</comment>
<dbReference type="eggNOG" id="COG0395">
    <property type="taxonomic scope" value="Bacteria"/>
</dbReference>
<feature type="transmembrane region" description="Helical" evidence="7">
    <location>
        <begin position="80"/>
        <end position="101"/>
    </location>
</feature>
<accession>A0A098R1E0</accession>